<dbReference type="GO" id="GO:0071555">
    <property type="term" value="P:cell wall organization"/>
    <property type="evidence" value="ECO:0007669"/>
    <property type="project" value="UniProtKB-UniRule"/>
</dbReference>
<dbReference type="GO" id="GO:0009252">
    <property type="term" value="P:peptidoglycan biosynthetic process"/>
    <property type="evidence" value="ECO:0007669"/>
    <property type="project" value="UniProtKB-UniPathway"/>
</dbReference>
<dbReference type="GO" id="GO:0004180">
    <property type="term" value="F:carboxypeptidase activity"/>
    <property type="evidence" value="ECO:0007669"/>
    <property type="project" value="UniProtKB-ARBA"/>
</dbReference>
<evidence type="ECO:0000256" key="1">
    <source>
        <dbReference type="ARBA" id="ARBA00004752"/>
    </source>
</evidence>
<keyword evidence="5 7" id="KW-0573">Peptidoglycan synthesis</keyword>
<evidence type="ECO:0000313" key="11">
    <source>
        <dbReference type="Proteomes" id="UP000237655"/>
    </source>
</evidence>
<evidence type="ECO:0000256" key="4">
    <source>
        <dbReference type="ARBA" id="ARBA00022960"/>
    </source>
</evidence>
<dbReference type="Proteomes" id="UP000237655">
    <property type="component" value="Chromosome"/>
</dbReference>
<dbReference type="AlphaFoldDB" id="A0A2S0MV68"/>
<dbReference type="Pfam" id="PF20142">
    <property type="entry name" value="Scaffold"/>
    <property type="match status" value="1"/>
</dbReference>
<keyword evidence="3" id="KW-0808">Transferase</keyword>
<dbReference type="SUPFAM" id="SSF47090">
    <property type="entry name" value="PGBD-like"/>
    <property type="match status" value="1"/>
</dbReference>
<dbReference type="PANTHER" id="PTHR41533:SF2">
    <property type="entry name" value="BLR7131 PROTEIN"/>
    <property type="match status" value="1"/>
</dbReference>
<dbReference type="InterPro" id="IPR002477">
    <property type="entry name" value="Peptidoglycan-bd-like"/>
</dbReference>
<keyword evidence="11" id="KW-1185">Reference proteome</keyword>
<dbReference type="UniPathway" id="UPA00219"/>
<dbReference type="PANTHER" id="PTHR41533">
    <property type="entry name" value="L,D-TRANSPEPTIDASE HI_1667-RELATED"/>
    <property type="match status" value="1"/>
</dbReference>
<proteinExistence type="inferred from homology"/>
<dbReference type="InterPro" id="IPR052905">
    <property type="entry name" value="LD-transpeptidase_YkuD-like"/>
</dbReference>
<dbReference type="Gene3D" id="2.40.440.10">
    <property type="entry name" value="L,D-transpeptidase catalytic domain-like"/>
    <property type="match status" value="1"/>
</dbReference>
<evidence type="ECO:0000256" key="3">
    <source>
        <dbReference type="ARBA" id="ARBA00022679"/>
    </source>
</evidence>
<sequence>MISCVRFRFALVMHIALMAGVAALWANAVSALDTAGFVAFRQAVAEAASTDADIAAFYRETGYQPVWTAGDEAARDRRAALIQALEGAEHHGLAPARYRVDALMQQMRDARSVRDLGLVEVALSTAFLTYARDVQTGMLVPSRVDSGIVREVPYRDRREHLQRLAASAAPQAYLRALPPDTREYRALQKEKLRLERLLGQGGWGPAVPGVPGEGAKPGSDGPQVVALRNRLIAMGYLPRTLSASYDAAMQAAIRDFQDAHGLTPDGVAGKGTMSEINRPIEARLKSVIVAMERERWTNMERGSRHILVNQTDFTARIVDDGRVTFETRSVIGKNTSDRRSPEFSDRMEHMIINPSWYVPRSIITKEYLPKLRANPNALAHMEITDRRGRRVNRASANFAQYSAGSFPFAMRQPPGSRNALGKVKFMFPNKYNIYLHDTPQKHLFDREVRAFSHGCIRLSDPFDFAYALLARQSDDPKGDFQRILRTGRETKVTLKEPVPIHLIYRTAVSGERGRMEYRRDVYGRDARIWKALNDAGVALRSVQG</sequence>
<evidence type="ECO:0000256" key="5">
    <source>
        <dbReference type="ARBA" id="ARBA00022984"/>
    </source>
</evidence>
<comment type="similarity">
    <text evidence="2">Belongs to the YkuD family.</text>
</comment>
<dbReference type="InterPro" id="IPR045380">
    <property type="entry name" value="LD_TPept_scaffold_dom"/>
</dbReference>
<dbReference type="Pfam" id="PF01471">
    <property type="entry name" value="PG_binding_1"/>
    <property type="match status" value="1"/>
</dbReference>
<evidence type="ECO:0000256" key="2">
    <source>
        <dbReference type="ARBA" id="ARBA00005992"/>
    </source>
</evidence>
<dbReference type="Gene3D" id="1.10.101.10">
    <property type="entry name" value="PGBD-like superfamily/PGBD"/>
    <property type="match status" value="1"/>
</dbReference>
<evidence type="ECO:0000256" key="6">
    <source>
        <dbReference type="ARBA" id="ARBA00023316"/>
    </source>
</evidence>
<dbReference type="KEGG" id="thas:C6Y53_01175"/>
<reference evidence="11" key="1">
    <citation type="submission" date="2018-03" db="EMBL/GenBank/DDBJ databases">
        <title>Genomic analysis of the strain SH-1 isolated from shrimp intestine.</title>
        <authorList>
            <person name="Kim Y.-S."/>
            <person name="Kim S.-E."/>
            <person name="Kim K.-H."/>
        </authorList>
    </citation>
    <scope>NUCLEOTIDE SEQUENCE [LARGE SCALE GENOMIC DNA]</scope>
    <source>
        <strain evidence="11">SH-1</strain>
    </source>
</reference>
<evidence type="ECO:0000313" key="10">
    <source>
        <dbReference type="EMBL" id="AVO39583.1"/>
    </source>
</evidence>
<accession>A0A2S0MV68</accession>
<dbReference type="EMBL" id="CP027665">
    <property type="protein sequence ID" value="AVO39583.1"/>
    <property type="molecule type" value="Genomic_DNA"/>
</dbReference>
<protein>
    <submittedName>
        <fullName evidence="10">L,D-transpeptidase family protein</fullName>
    </submittedName>
</protein>
<keyword evidence="8" id="KW-0732">Signal</keyword>
<comment type="pathway">
    <text evidence="1 7">Cell wall biogenesis; peptidoglycan biosynthesis.</text>
</comment>
<dbReference type="CDD" id="cd16913">
    <property type="entry name" value="YkuD_like"/>
    <property type="match status" value="1"/>
</dbReference>
<dbReference type="InterPro" id="IPR038063">
    <property type="entry name" value="Transpep_catalytic_dom"/>
</dbReference>
<dbReference type="InterPro" id="IPR036365">
    <property type="entry name" value="PGBD-like_sf"/>
</dbReference>
<feature type="signal peptide" evidence="8">
    <location>
        <begin position="1"/>
        <end position="31"/>
    </location>
</feature>
<feature type="domain" description="L,D-TPase catalytic" evidence="9">
    <location>
        <begin position="304"/>
        <end position="484"/>
    </location>
</feature>
<organism evidence="10 11">
    <name type="scientific">Pukyongiella litopenaei</name>
    <dbReference type="NCBI Taxonomy" id="2605946"/>
    <lineage>
        <taxon>Bacteria</taxon>
        <taxon>Pseudomonadati</taxon>
        <taxon>Pseudomonadota</taxon>
        <taxon>Alphaproteobacteria</taxon>
        <taxon>Rhodobacterales</taxon>
        <taxon>Paracoccaceae</taxon>
        <taxon>Pukyongiella</taxon>
    </lineage>
</organism>
<feature type="active site" description="Proton donor/acceptor" evidence="7">
    <location>
        <position position="436"/>
    </location>
</feature>
<feature type="chain" id="PRO_5015577136" evidence="8">
    <location>
        <begin position="32"/>
        <end position="544"/>
    </location>
</feature>
<dbReference type="PROSITE" id="PS52029">
    <property type="entry name" value="LD_TPASE"/>
    <property type="match status" value="1"/>
</dbReference>
<evidence type="ECO:0000259" key="9">
    <source>
        <dbReference type="PROSITE" id="PS52029"/>
    </source>
</evidence>
<evidence type="ECO:0000256" key="7">
    <source>
        <dbReference type="PROSITE-ProRule" id="PRU01373"/>
    </source>
</evidence>
<dbReference type="GO" id="GO:0016740">
    <property type="term" value="F:transferase activity"/>
    <property type="evidence" value="ECO:0007669"/>
    <property type="project" value="UniProtKB-KW"/>
</dbReference>
<dbReference type="SUPFAM" id="SSF141523">
    <property type="entry name" value="L,D-transpeptidase catalytic domain-like"/>
    <property type="match status" value="1"/>
</dbReference>
<dbReference type="InterPro" id="IPR005490">
    <property type="entry name" value="LD_TPept_cat_dom"/>
</dbReference>
<keyword evidence="4 7" id="KW-0133">Cell shape</keyword>
<dbReference type="GO" id="GO:0008360">
    <property type="term" value="P:regulation of cell shape"/>
    <property type="evidence" value="ECO:0007669"/>
    <property type="project" value="UniProtKB-UniRule"/>
</dbReference>
<dbReference type="InterPro" id="IPR036366">
    <property type="entry name" value="PGBDSf"/>
</dbReference>
<keyword evidence="6 7" id="KW-0961">Cell wall biogenesis/degradation</keyword>
<gene>
    <name evidence="10" type="ORF">C6Y53_01175</name>
</gene>
<dbReference type="Pfam" id="PF03734">
    <property type="entry name" value="YkuD"/>
    <property type="match status" value="1"/>
</dbReference>
<name>A0A2S0MV68_9RHOB</name>
<feature type="active site" description="Nucleophile" evidence="7">
    <location>
        <position position="455"/>
    </location>
</feature>
<evidence type="ECO:0000256" key="8">
    <source>
        <dbReference type="SAM" id="SignalP"/>
    </source>
</evidence>